<dbReference type="Proteomes" id="UP000001485">
    <property type="component" value="Chromosome"/>
</dbReference>
<reference evidence="1 2" key="2">
    <citation type="journal article" date="2012" name="J. Bacteriol.">
        <title>Genome Sequence of Edwardsiella ictaluri 93-146, a Strain Associated with a Natural Channel Catfish Outbreak of Enteric Septicemia of Catfish.</title>
        <authorList>
            <person name="Williams M.L."/>
            <person name="Gillaspy A.F."/>
            <person name="Dyer D.W."/>
            <person name="Thune R.L."/>
            <person name="Waldbieser G.C."/>
            <person name="Schuster S.C."/>
            <person name="Gipson J."/>
            <person name="Zaitshik J."/>
            <person name="Landry C."/>
            <person name="Banes M.M."/>
            <person name="Lawrence M.L."/>
        </authorList>
    </citation>
    <scope>NUCLEOTIDE SEQUENCE [LARGE SCALE GENOMIC DNA]</scope>
    <source>
        <strain evidence="1 2">93-146</strain>
    </source>
</reference>
<proteinExistence type="predicted"/>
<sequence length="38" mass="4410">MEGSCHATSLLESSMQFIVTHFFERLLKKIIEQSLKNI</sequence>
<dbReference type="AlphaFoldDB" id="C5BC66"/>
<gene>
    <name evidence="1" type="ordered locus">NT01EI_3854</name>
</gene>
<reference evidence="2" key="1">
    <citation type="submission" date="2009-03" db="EMBL/GenBank/DDBJ databases">
        <title>Complete genome sequence of Edwardsiella ictaluri 93-146.</title>
        <authorList>
            <person name="Williams M.L."/>
            <person name="Gillaspy A.F."/>
            <person name="Dyer D.W."/>
            <person name="Thune R.L."/>
            <person name="Waldbieser G.C."/>
            <person name="Schuster S.C."/>
            <person name="Gipson J."/>
            <person name="Zaitshik J."/>
            <person name="Landry C."/>
            <person name="Lawrence M.L."/>
        </authorList>
    </citation>
    <scope>NUCLEOTIDE SEQUENCE [LARGE SCALE GENOMIC DNA]</scope>
    <source>
        <strain evidence="2">93-146</strain>
    </source>
</reference>
<name>C5BC66_EDWI9</name>
<organism evidence="1 2">
    <name type="scientific">Edwardsiella ictaluri (strain 93-146)</name>
    <dbReference type="NCBI Taxonomy" id="634503"/>
    <lineage>
        <taxon>Bacteria</taxon>
        <taxon>Pseudomonadati</taxon>
        <taxon>Pseudomonadota</taxon>
        <taxon>Gammaproteobacteria</taxon>
        <taxon>Enterobacterales</taxon>
        <taxon>Hafniaceae</taxon>
        <taxon>Edwardsiella</taxon>
    </lineage>
</organism>
<evidence type="ECO:0000313" key="1">
    <source>
        <dbReference type="EMBL" id="ACR70973.1"/>
    </source>
</evidence>
<protein>
    <submittedName>
        <fullName evidence="1">Uncharacterized protein</fullName>
    </submittedName>
</protein>
<dbReference type="EMBL" id="CP001600">
    <property type="protein sequence ID" value="ACR70973.1"/>
    <property type="molecule type" value="Genomic_DNA"/>
</dbReference>
<evidence type="ECO:0000313" key="2">
    <source>
        <dbReference type="Proteomes" id="UP000001485"/>
    </source>
</evidence>
<dbReference type="HOGENOM" id="CLU_3327332_0_0_6"/>
<accession>C5BC66</accession>
<dbReference type="KEGG" id="eic:NT01EI_3854"/>